<dbReference type="Pfam" id="PF13584">
    <property type="entry name" value="BatD"/>
    <property type="match status" value="2"/>
</dbReference>
<reference evidence="2" key="1">
    <citation type="journal article" date="2020" name="mSystems">
        <title>Genome- and Community-Level Interaction Insights into Carbon Utilization and Element Cycling Functions of Hydrothermarchaeota in Hydrothermal Sediment.</title>
        <authorList>
            <person name="Zhou Z."/>
            <person name="Liu Y."/>
            <person name="Xu W."/>
            <person name="Pan J."/>
            <person name="Luo Z.H."/>
            <person name="Li M."/>
        </authorList>
    </citation>
    <scope>NUCLEOTIDE SEQUENCE [LARGE SCALE GENOMIC DNA]</scope>
    <source>
        <strain evidence="2">HyVt-456</strain>
    </source>
</reference>
<accession>A0A7V1PTX8</accession>
<keyword evidence="1" id="KW-1133">Transmembrane helix</keyword>
<sequence length="597" mass="67563">MKRHIIIYGLLTLWVLGVSAAEITFRAYVSDNDIRMDQRLQYTVKVEGEGSGLPDVTFPEFKNFYVLSGPNQSTNMQWINGKMSSSKSYSFILKPRSEGTFTIGAAGVEYNGKLLKTDPIEVKVRPAGQKDKRVKNATDPELAGKKIFFKVIPSKREAYIGEQIIVEYKLYFNINIQTYEVEKLPSNTGFWVEDFELPRQPRIRSEIINGVNYNVVTLRKVALFPTRSGEITLEPMEIMTQSIVRGRSRSRSLFDSFFDRPGRTVETPLKTKAVRFKIKPLPPKGKPADFKGAVGNYSLKVSVDKKEAAVNNAVALKIVLRGQGNIKLVELPVPAIPQDIERYDPKVQTRINKNNNRVSGMKSAEYILIPRLPGRFTIKPLSFSYYDPVRGRYVTLRSEPIPLTITGEVRPGQPTPLGGVGRREVTLLGRDIRFIKETTQLHPVEKVSYGFTAIILGYLTVLILFAAFFYYDTRRVRLAGNVRLNRRLKAGKQAAKWLKDATRHKEGTAAAFYKAIDEALSGYVRDKLNMELSAFNSDEIGKYLEKQKVDAMLIKRVKAILQESRFRQYGGGSDNAGDRQKVLDEARELITQLEKVL</sequence>
<proteinExistence type="predicted"/>
<name>A0A7V1PTX8_CALAY</name>
<dbReference type="InterPro" id="IPR025738">
    <property type="entry name" value="BatD"/>
</dbReference>
<dbReference type="EMBL" id="DRLD01000118">
    <property type="protein sequence ID" value="HED09915.1"/>
    <property type="molecule type" value="Genomic_DNA"/>
</dbReference>
<comment type="caution">
    <text evidence="2">The sequence shown here is derived from an EMBL/GenBank/DDBJ whole genome shotgun (WGS) entry which is preliminary data.</text>
</comment>
<evidence type="ECO:0000256" key="1">
    <source>
        <dbReference type="SAM" id="Phobius"/>
    </source>
</evidence>
<feature type="transmembrane region" description="Helical" evidence="1">
    <location>
        <begin position="449"/>
        <end position="471"/>
    </location>
</feature>
<gene>
    <name evidence="2" type="ORF">ENJ10_04450</name>
</gene>
<keyword evidence="1" id="KW-0812">Transmembrane</keyword>
<organism evidence="2">
    <name type="scientific">Caldithrix abyssi</name>
    <dbReference type="NCBI Taxonomy" id="187145"/>
    <lineage>
        <taxon>Bacteria</taxon>
        <taxon>Pseudomonadati</taxon>
        <taxon>Calditrichota</taxon>
        <taxon>Calditrichia</taxon>
        <taxon>Calditrichales</taxon>
        <taxon>Calditrichaceae</taxon>
        <taxon>Caldithrix</taxon>
    </lineage>
</organism>
<dbReference type="AlphaFoldDB" id="A0A7V1PTX8"/>
<protein>
    <submittedName>
        <fullName evidence="2">Protein BatD</fullName>
    </submittedName>
</protein>
<evidence type="ECO:0000313" key="2">
    <source>
        <dbReference type="EMBL" id="HED09915.1"/>
    </source>
</evidence>
<dbReference type="Proteomes" id="UP000886005">
    <property type="component" value="Unassembled WGS sequence"/>
</dbReference>
<dbReference type="PANTHER" id="PTHR40940">
    <property type="entry name" value="PROTEIN BATD-RELATED"/>
    <property type="match status" value="1"/>
</dbReference>
<dbReference type="PANTHER" id="PTHR40940:SF2">
    <property type="entry name" value="BATD"/>
    <property type="match status" value="1"/>
</dbReference>
<keyword evidence="1" id="KW-0472">Membrane</keyword>